<organism evidence="3 4">
    <name type="scientific">Cyclotella atomus</name>
    <dbReference type="NCBI Taxonomy" id="382360"/>
    <lineage>
        <taxon>Eukaryota</taxon>
        <taxon>Sar</taxon>
        <taxon>Stramenopiles</taxon>
        <taxon>Ochrophyta</taxon>
        <taxon>Bacillariophyta</taxon>
        <taxon>Coscinodiscophyceae</taxon>
        <taxon>Thalassiosirophycidae</taxon>
        <taxon>Stephanodiscales</taxon>
        <taxon>Stephanodiscaceae</taxon>
        <taxon>Cyclotella</taxon>
    </lineage>
</organism>
<keyword evidence="4" id="KW-1185">Reference proteome</keyword>
<dbReference type="Pfam" id="PF13191">
    <property type="entry name" value="AAA_16"/>
    <property type="match status" value="1"/>
</dbReference>
<evidence type="ECO:0000256" key="1">
    <source>
        <dbReference type="SAM" id="MobiDB-lite"/>
    </source>
</evidence>
<reference evidence="3 4" key="1">
    <citation type="submission" date="2024-10" db="EMBL/GenBank/DDBJ databases">
        <title>Updated reference genomes for cyclostephanoid diatoms.</title>
        <authorList>
            <person name="Roberts W.R."/>
            <person name="Alverson A.J."/>
        </authorList>
    </citation>
    <scope>NUCLEOTIDE SEQUENCE [LARGE SCALE GENOMIC DNA]</scope>
    <source>
        <strain evidence="3 4">AJA010-31</strain>
    </source>
</reference>
<dbReference type="Proteomes" id="UP001530400">
    <property type="component" value="Unassembled WGS sequence"/>
</dbReference>
<evidence type="ECO:0000313" key="4">
    <source>
        <dbReference type="Proteomes" id="UP001530400"/>
    </source>
</evidence>
<dbReference type="PANTHER" id="PTHR43642">
    <property type="entry name" value="HYBRID SIGNAL TRANSDUCTION HISTIDINE KINASE G"/>
    <property type="match status" value="1"/>
</dbReference>
<feature type="domain" description="Orc1-like AAA ATPase" evidence="2">
    <location>
        <begin position="318"/>
        <end position="501"/>
    </location>
</feature>
<evidence type="ECO:0000313" key="3">
    <source>
        <dbReference type="EMBL" id="KAL3801454.1"/>
    </source>
</evidence>
<dbReference type="AlphaFoldDB" id="A0ABD3QMN1"/>
<accession>A0ABD3QMN1</accession>
<protein>
    <recommendedName>
        <fullName evidence="2">Orc1-like AAA ATPase domain-containing protein</fullName>
    </recommendedName>
</protein>
<dbReference type="Gene3D" id="3.40.50.300">
    <property type="entry name" value="P-loop containing nucleotide triphosphate hydrolases"/>
    <property type="match status" value="1"/>
</dbReference>
<dbReference type="PANTHER" id="PTHR43642:SF1">
    <property type="entry name" value="HYBRID SIGNAL TRANSDUCTION HISTIDINE KINASE G"/>
    <property type="match status" value="1"/>
</dbReference>
<dbReference type="InterPro" id="IPR053159">
    <property type="entry name" value="Hybrid_Histidine_Kinase"/>
</dbReference>
<evidence type="ECO:0000259" key="2">
    <source>
        <dbReference type="Pfam" id="PF13191"/>
    </source>
</evidence>
<feature type="region of interest" description="Disordered" evidence="1">
    <location>
        <begin position="49"/>
        <end position="84"/>
    </location>
</feature>
<sequence length="604" mass="67345">MTQIQPIARIPILLIGSPIGKKSGIVLSRTPKQTDLEPIWSVFVRKSDSKSAPKSAPKYLDRTGISENESDFGGGGDRSPFANGLQYAESNTQEHKPLRCDYAELSHECLSFAGDAVSGQTNEDVDDDLLHDQFEVLLKSCDESEFGGEEVDTQAESVNQPYQTSQYNDQSTMKSMYYLGLLFYVLFSGGESPPADLNALSSLDGAFVSLSTLNLVKQDDNEEINMESKRHQDISKMNRDVGICQMSSEHLNFIGVPSPICEILNNMLECVYGDMSGEERYISMEDVTLDLKLMLDKREFLRGLPSTGFWLDKFVIPRSNETDTILSCYRRCVAGSCEVVIIQGDSGTGKSVLLQKLLTRAAIEGEFCLIGKFDQMKQAIPFASLASAFEQYCNILIQQKDTEWAKGVVSKLRAKLDQDVSYLFGVIPKLKDVLGDHCASIDATFSEMNCRNWMQKLQHRIRQLVEVMSSSNVPVVFAMDDVQWADAASLSVLQSLLRHGKKVFVCWMLPRCEMENDDLLWKMTKEASAAGICLTTVELNGIGEYALNGMISELLCLSPRLVKPITEIVFRKTRGNPLFVHHLLLSLNGNGLLHVDLGVDLWRK</sequence>
<comment type="caution">
    <text evidence="3">The sequence shown here is derived from an EMBL/GenBank/DDBJ whole genome shotgun (WGS) entry which is preliminary data.</text>
</comment>
<name>A0ABD3QMN1_9STRA</name>
<proteinExistence type="predicted"/>
<dbReference type="SUPFAM" id="SSF52540">
    <property type="entry name" value="P-loop containing nucleoside triphosphate hydrolases"/>
    <property type="match status" value="1"/>
</dbReference>
<dbReference type="EMBL" id="JALLPJ020000132">
    <property type="protein sequence ID" value="KAL3801454.1"/>
    <property type="molecule type" value="Genomic_DNA"/>
</dbReference>
<dbReference type="InterPro" id="IPR025662">
    <property type="entry name" value="Sigma_54_int_dom_ATP-bd_1"/>
</dbReference>
<gene>
    <name evidence="3" type="ORF">ACHAWO_002166</name>
</gene>
<dbReference type="InterPro" id="IPR041664">
    <property type="entry name" value="AAA_16"/>
</dbReference>
<dbReference type="InterPro" id="IPR027417">
    <property type="entry name" value="P-loop_NTPase"/>
</dbReference>
<dbReference type="PROSITE" id="PS00675">
    <property type="entry name" value="SIGMA54_INTERACT_1"/>
    <property type="match status" value="1"/>
</dbReference>